<keyword evidence="3" id="KW-0131">Cell cycle</keyword>
<organism evidence="4 5">
    <name type="scientific">Anaeromonas frigoriresistens</name>
    <dbReference type="NCBI Taxonomy" id="2683708"/>
    <lineage>
        <taxon>Bacteria</taxon>
        <taxon>Bacillati</taxon>
        <taxon>Bacillota</taxon>
        <taxon>Tissierellia</taxon>
        <taxon>Tissierellales</taxon>
        <taxon>Thermohalobacteraceae</taxon>
        <taxon>Anaeromonas</taxon>
    </lineage>
</organism>
<keyword evidence="3" id="KW-0963">Cytoplasm</keyword>
<evidence type="ECO:0000256" key="1">
    <source>
        <dbReference type="ARBA" id="ARBA00022829"/>
    </source>
</evidence>
<dbReference type="GO" id="GO:0051301">
    <property type="term" value="P:cell division"/>
    <property type="evidence" value="ECO:0007669"/>
    <property type="project" value="UniProtKB-KW"/>
</dbReference>
<keyword evidence="1 3" id="KW-0159">Chromosome partition</keyword>
<dbReference type="GO" id="GO:0005737">
    <property type="term" value="C:cytoplasm"/>
    <property type="evidence" value="ECO:0007669"/>
    <property type="project" value="UniProtKB-SubCell"/>
</dbReference>
<accession>A0A942Z8M9</accession>
<dbReference type="PANTHER" id="PTHR33969:SF2">
    <property type="entry name" value="SEGREGATION AND CONDENSATION PROTEIN A"/>
    <property type="match status" value="1"/>
</dbReference>
<dbReference type="GO" id="GO:0006260">
    <property type="term" value="P:DNA replication"/>
    <property type="evidence" value="ECO:0007669"/>
    <property type="project" value="UniProtKB-UniRule"/>
</dbReference>
<comment type="subunit">
    <text evidence="3">Component of a cohesin-like complex composed of ScpA, ScpB and the Smc homodimer, in which ScpA and ScpB bind to the head domain of Smc. The presence of the three proteins is required for the association of the complex with DNA.</text>
</comment>
<keyword evidence="3" id="KW-0132">Cell division</keyword>
<dbReference type="PANTHER" id="PTHR33969">
    <property type="entry name" value="SEGREGATION AND CONDENSATION PROTEIN A"/>
    <property type="match status" value="1"/>
</dbReference>
<comment type="function">
    <text evidence="3">Participates in chromosomal partition during cell division. May act via the formation of a condensin-like complex containing Smc and ScpB that pull DNA away from mid-cell into both cell halves.</text>
</comment>
<sequence>MKYTISLESFEGPFDLLYHLIEKAEVDIYDIPIARIAEQYIEYLSHMEELDLEITSEFLIMAATLLEIKSRMLLPNTEVEGEQIEMEEADPREELIRRLIEYKRYKNAAEDLKSRQDIHGKVFYKPKEEININDEDDSTNLDGLELSHLIKAFDNLIHKKFKEKNNKKFHEIKREEISIDEAMNLIRNKLISNKEVGFEELFENRLTRSSIVTIFIGILELIKMKEVNIYQDNNFSNIKLSKKHR</sequence>
<reference evidence="4" key="1">
    <citation type="submission" date="2019-12" db="EMBL/GenBank/DDBJ databases">
        <title>Clostridiaceae gen. nov. sp. nov., isolated from sediment in Xinjiang, China.</title>
        <authorList>
            <person name="Zhang R."/>
        </authorList>
    </citation>
    <scope>NUCLEOTIDE SEQUENCE</scope>
    <source>
        <strain evidence="4">D2Q-11</strain>
    </source>
</reference>
<gene>
    <name evidence="3" type="primary">scpA</name>
    <name evidence="4" type="ORF">GOQ27_15910</name>
</gene>
<dbReference type="Proteomes" id="UP000724672">
    <property type="component" value="Unassembled WGS sequence"/>
</dbReference>
<dbReference type="Gene3D" id="1.10.10.580">
    <property type="entry name" value="Structural maintenance of chromosome 1. Chain E"/>
    <property type="match status" value="1"/>
</dbReference>
<comment type="subcellular location">
    <subcellularLocation>
        <location evidence="3">Cytoplasm</location>
    </subcellularLocation>
    <text evidence="3">Associated with two foci at the outer edges of the nucleoid region in young cells, and at four foci within both cell halves in older cells.</text>
</comment>
<evidence type="ECO:0000256" key="3">
    <source>
        <dbReference type="HAMAP-Rule" id="MF_01805"/>
    </source>
</evidence>
<dbReference type="AlphaFoldDB" id="A0A942Z8M9"/>
<evidence type="ECO:0000313" key="4">
    <source>
        <dbReference type="EMBL" id="MBS4539962.1"/>
    </source>
</evidence>
<comment type="caution">
    <text evidence="4">The sequence shown here is derived from an EMBL/GenBank/DDBJ whole genome shotgun (WGS) entry which is preliminary data.</text>
</comment>
<dbReference type="GO" id="GO:0007059">
    <property type="term" value="P:chromosome segregation"/>
    <property type="evidence" value="ECO:0007669"/>
    <property type="project" value="UniProtKB-UniRule"/>
</dbReference>
<name>A0A942Z8M9_9FIRM</name>
<evidence type="ECO:0000256" key="2">
    <source>
        <dbReference type="ARBA" id="ARBA00044777"/>
    </source>
</evidence>
<proteinExistence type="inferred from homology"/>
<dbReference type="Pfam" id="PF02616">
    <property type="entry name" value="SMC_ScpA"/>
    <property type="match status" value="1"/>
</dbReference>
<keyword evidence="5" id="KW-1185">Reference proteome</keyword>
<protein>
    <recommendedName>
        <fullName evidence="2 3">Segregation and condensation protein A</fullName>
    </recommendedName>
</protein>
<dbReference type="EMBL" id="WSFT01000053">
    <property type="protein sequence ID" value="MBS4539962.1"/>
    <property type="molecule type" value="Genomic_DNA"/>
</dbReference>
<dbReference type="InterPro" id="IPR003768">
    <property type="entry name" value="ScpA"/>
</dbReference>
<comment type="similarity">
    <text evidence="3">Belongs to the ScpA family.</text>
</comment>
<evidence type="ECO:0000313" key="5">
    <source>
        <dbReference type="Proteomes" id="UP000724672"/>
    </source>
</evidence>
<dbReference type="HAMAP" id="MF_01805">
    <property type="entry name" value="ScpA"/>
    <property type="match status" value="1"/>
</dbReference>
<dbReference type="Gene3D" id="6.10.250.2410">
    <property type="match status" value="1"/>
</dbReference>
<dbReference type="InterPro" id="IPR023093">
    <property type="entry name" value="ScpA-like_C"/>
</dbReference>
<dbReference type="RefSeq" id="WP_203367866.1">
    <property type="nucleotide sequence ID" value="NZ_WSFT01000053.1"/>
</dbReference>